<proteinExistence type="inferred from homology"/>
<dbReference type="EnsemblPlants" id="Pp3c6_23490V3.2">
    <property type="protein sequence ID" value="Pp3c6_23490V3.2"/>
    <property type="gene ID" value="Pp3c6_23490"/>
</dbReference>
<dbReference type="Gene3D" id="3.30.2410.10">
    <property type="entry name" value="Hect, E3 ligase catalytic domain"/>
    <property type="match status" value="1"/>
</dbReference>
<accession>A0A7I4FS57</accession>
<keyword evidence="5 8" id="KW-0833">Ubl conjugation pathway</keyword>
<dbReference type="FunFam" id="3.30.2160.10:FF:000002">
    <property type="entry name" value="Putative Ubiquitin-protein ligase E3C"/>
    <property type="match status" value="1"/>
</dbReference>
<dbReference type="GO" id="GO:0061630">
    <property type="term" value="F:ubiquitin protein ligase activity"/>
    <property type="evidence" value="ECO:0000318"/>
    <property type="project" value="GO_Central"/>
</dbReference>
<dbReference type="Gene3D" id="3.90.1750.10">
    <property type="entry name" value="Hect, E3 ligase catalytic domains"/>
    <property type="match status" value="1"/>
</dbReference>
<organism evidence="11 12">
    <name type="scientific">Physcomitrium patens</name>
    <name type="common">Spreading-leaved earth moss</name>
    <name type="synonym">Physcomitrella patens</name>
    <dbReference type="NCBI Taxonomy" id="3218"/>
    <lineage>
        <taxon>Eukaryota</taxon>
        <taxon>Viridiplantae</taxon>
        <taxon>Streptophyta</taxon>
        <taxon>Embryophyta</taxon>
        <taxon>Bryophyta</taxon>
        <taxon>Bryophytina</taxon>
        <taxon>Bryopsida</taxon>
        <taxon>Funariidae</taxon>
        <taxon>Funariales</taxon>
        <taxon>Funariaceae</taxon>
        <taxon>Physcomitrium</taxon>
    </lineage>
</organism>
<dbReference type="KEGG" id="ppp:112283820"/>
<evidence type="ECO:0000256" key="1">
    <source>
        <dbReference type="ARBA" id="ARBA00000885"/>
    </source>
</evidence>
<dbReference type="PROSITE" id="PS50237">
    <property type="entry name" value="HECT"/>
    <property type="match status" value="1"/>
</dbReference>
<feature type="compositionally biased region" description="Acidic residues" evidence="9">
    <location>
        <begin position="465"/>
        <end position="474"/>
    </location>
</feature>
<dbReference type="Gene3D" id="3.30.2160.10">
    <property type="entry name" value="Hect, E3 ligase catalytic domain"/>
    <property type="match status" value="1"/>
</dbReference>
<dbReference type="GO" id="GO:0000209">
    <property type="term" value="P:protein polyubiquitination"/>
    <property type="evidence" value="ECO:0000318"/>
    <property type="project" value="GO_Central"/>
</dbReference>
<dbReference type="InterPro" id="IPR000569">
    <property type="entry name" value="HECT_dom"/>
</dbReference>
<dbReference type="EMBL" id="ABEU02000006">
    <property type="status" value="NOT_ANNOTATED_CDS"/>
    <property type="molecule type" value="Genomic_DNA"/>
</dbReference>
<dbReference type="Gramene" id="Pp3c6_23490V3.2">
    <property type="protein sequence ID" value="Pp3c6_23490V3.2"/>
    <property type="gene ID" value="Pp3c6_23490"/>
</dbReference>
<dbReference type="Proteomes" id="UP000006727">
    <property type="component" value="Chromosome 6"/>
</dbReference>
<keyword evidence="12" id="KW-1185">Reference proteome</keyword>
<gene>
    <name evidence="11" type="primary">LOC112283820</name>
</gene>
<comment type="pathway">
    <text evidence="2">Protein modification; protein ubiquitination.</text>
</comment>
<comment type="similarity">
    <text evidence="7">Belongs to the UPL family.</text>
</comment>
<dbReference type="RefSeq" id="XP_024378808.1">
    <property type="nucleotide sequence ID" value="XM_024523040.2"/>
</dbReference>
<dbReference type="InterPro" id="IPR035983">
    <property type="entry name" value="Hect_E3_ubiquitin_ligase"/>
</dbReference>
<feature type="active site" description="Glycyl thioester intermediate" evidence="8">
    <location>
        <position position="1366"/>
    </location>
</feature>
<dbReference type="SUPFAM" id="SSF56204">
    <property type="entry name" value="Hect, E3 ligase catalytic domain"/>
    <property type="match status" value="1"/>
</dbReference>
<dbReference type="OrthoDB" id="8068875at2759"/>
<evidence type="ECO:0000256" key="3">
    <source>
        <dbReference type="ARBA" id="ARBA00012485"/>
    </source>
</evidence>
<evidence type="ECO:0000259" key="10">
    <source>
        <dbReference type="PROSITE" id="PS50237"/>
    </source>
</evidence>
<evidence type="ECO:0000256" key="8">
    <source>
        <dbReference type="PROSITE-ProRule" id="PRU00104"/>
    </source>
</evidence>
<dbReference type="CDD" id="cd00078">
    <property type="entry name" value="HECTc"/>
    <property type="match status" value="1"/>
</dbReference>
<evidence type="ECO:0000256" key="6">
    <source>
        <dbReference type="ARBA" id="ARBA00057703"/>
    </source>
</evidence>
<dbReference type="FunFam" id="3.30.2410.10:FF:000017">
    <property type="entry name" value="E3 ubiquitin-protein ligase UPL7"/>
    <property type="match status" value="1"/>
</dbReference>
<feature type="region of interest" description="Disordered" evidence="9">
    <location>
        <begin position="1"/>
        <end position="22"/>
    </location>
</feature>
<dbReference type="SMART" id="SM00119">
    <property type="entry name" value="HECTc"/>
    <property type="match status" value="1"/>
</dbReference>
<feature type="compositionally biased region" description="Polar residues" evidence="9">
    <location>
        <begin position="749"/>
        <end position="763"/>
    </location>
</feature>
<name>A0A7I4FS57_PHYPA</name>
<dbReference type="EC" id="2.3.2.26" evidence="3"/>
<evidence type="ECO:0000256" key="5">
    <source>
        <dbReference type="ARBA" id="ARBA00022786"/>
    </source>
</evidence>
<evidence type="ECO:0000256" key="9">
    <source>
        <dbReference type="SAM" id="MobiDB-lite"/>
    </source>
</evidence>
<dbReference type="Pfam" id="PF00632">
    <property type="entry name" value="HECT"/>
    <property type="match status" value="1"/>
</dbReference>
<comment type="function">
    <text evidence="6">Probable E3 ubiquitin-protein ligase which mediates ubiquitination and subsequent proteasomal degradation of target proteins.</text>
</comment>
<comment type="catalytic activity">
    <reaction evidence="1">
        <text>S-ubiquitinyl-[E2 ubiquitin-conjugating enzyme]-L-cysteine + [acceptor protein]-L-lysine = [E2 ubiquitin-conjugating enzyme]-L-cysteine + N(6)-ubiquitinyl-[acceptor protein]-L-lysine.</text>
        <dbReference type="EC" id="2.3.2.26"/>
    </reaction>
</comment>
<protein>
    <recommendedName>
        <fullName evidence="3">HECT-type E3 ubiquitin transferase</fullName>
        <ecNumber evidence="3">2.3.2.26</ecNumber>
    </recommendedName>
</protein>
<reference evidence="11 12" key="2">
    <citation type="journal article" date="2018" name="Plant J.">
        <title>The Physcomitrella patens chromosome-scale assembly reveals moss genome structure and evolution.</title>
        <authorList>
            <person name="Lang D."/>
            <person name="Ullrich K.K."/>
            <person name="Murat F."/>
            <person name="Fuchs J."/>
            <person name="Jenkins J."/>
            <person name="Haas F.B."/>
            <person name="Piednoel M."/>
            <person name="Gundlach H."/>
            <person name="Van Bel M."/>
            <person name="Meyberg R."/>
            <person name="Vives C."/>
            <person name="Morata J."/>
            <person name="Symeonidi A."/>
            <person name="Hiss M."/>
            <person name="Muchero W."/>
            <person name="Kamisugi Y."/>
            <person name="Saleh O."/>
            <person name="Blanc G."/>
            <person name="Decker E.L."/>
            <person name="van Gessel N."/>
            <person name="Grimwood J."/>
            <person name="Hayes R.D."/>
            <person name="Graham S.W."/>
            <person name="Gunter L.E."/>
            <person name="McDaniel S.F."/>
            <person name="Hoernstein S.N.W."/>
            <person name="Larsson A."/>
            <person name="Li F.W."/>
            <person name="Perroud P.F."/>
            <person name="Phillips J."/>
            <person name="Ranjan P."/>
            <person name="Rokshar D.S."/>
            <person name="Rothfels C.J."/>
            <person name="Schneider L."/>
            <person name="Shu S."/>
            <person name="Stevenson D.W."/>
            <person name="Thummler F."/>
            <person name="Tillich M."/>
            <person name="Villarreal Aguilar J.C."/>
            <person name="Widiez T."/>
            <person name="Wong G.K."/>
            <person name="Wymore A."/>
            <person name="Zhang Y."/>
            <person name="Zimmer A.D."/>
            <person name="Quatrano R.S."/>
            <person name="Mayer K.F.X."/>
            <person name="Goodstein D."/>
            <person name="Casacuberta J.M."/>
            <person name="Vandepoele K."/>
            <person name="Reski R."/>
            <person name="Cuming A.C."/>
            <person name="Tuskan G.A."/>
            <person name="Maumus F."/>
            <person name="Salse J."/>
            <person name="Schmutz J."/>
            <person name="Rensing S.A."/>
        </authorList>
    </citation>
    <scope>NUCLEOTIDE SEQUENCE [LARGE SCALE GENOMIC DNA]</scope>
    <source>
        <strain evidence="11 12">cv. Gransden 2004</strain>
    </source>
</reference>
<dbReference type="FunCoup" id="A0A7I4FS57">
    <property type="interactions" value="2505"/>
</dbReference>
<feature type="compositionally biased region" description="Low complexity" evidence="9">
    <location>
        <begin position="729"/>
        <end position="741"/>
    </location>
</feature>
<feature type="domain" description="HECT" evidence="10">
    <location>
        <begin position="1054"/>
        <end position="1398"/>
    </location>
</feature>
<evidence type="ECO:0000256" key="4">
    <source>
        <dbReference type="ARBA" id="ARBA00022679"/>
    </source>
</evidence>
<dbReference type="PANTHER" id="PTHR45700:SF2">
    <property type="entry name" value="UBIQUITIN-PROTEIN LIGASE E3C"/>
    <property type="match status" value="1"/>
</dbReference>
<dbReference type="InterPro" id="IPR044611">
    <property type="entry name" value="E3A/B/C-like"/>
</dbReference>
<evidence type="ECO:0000256" key="7">
    <source>
        <dbReference type="ARBA" id="ARBA00061247"/>
    </source>
</evidence>
<dbReference type="GO" id="GO:0006511">
    <property type="term" value="P:ubiquitin-dependent protein catabolic process"/>
    <property type="evidence" value="ECO:0000318"/>
    <property type="project" value="GO_Central"/>
</dbReference>
<keyword evidence="4" id="KW-0808">Transferase</keyword>
<reference evidence="11" key="3">
    <citation type="submission" date="2020-12" db="UniProtKB">
        <authorList>
            <consortium name="EnsemblPlants"/>
        </authorList>
    </citation>
    <scope>IDENTIFICATION</scope>
</reference>
<evidence type="ECO:0000313" key="11">
    <source>
        <dbReference type="EnsemblPlants" id="Pp3c6_23490V3.2"/>
    </source>
</evidence>
<dbReference type="Gramene" id="Pp3c6_23490V3.3">
    <property type="protein sequence ID" value="Pp3c6_23490V3.3"/>
    <property type="gene ID" value="Pp3c6_23490"/>
</dbReference>
<reference evidence="11 12" key="1">
    <citation type="journal article" date="2008" name="Science">
        <title>The Physcomitrella genome reveals evolutionary insights into the conquest of land by plants.</title>
        <authorList>
            <person name="Rensing S."/>
            <person name="Lang D."/>
            <person name="Zimmer A."/>
            <person name="Terry A."/>
            <person name="Salamov A."/>
            <person name="Shapiro H."/>
            <person name="Nishiyama T."/>
            <person name="Perroud P.-F."/>
            <person name="Lindquist E."/>
            <person name="Kamisugi Y."/>
            <person name="Tanahashi T."/>
            <person name="Sakakibara K."/>
            <person name="Fujita T."/>
            <person name="Oishi K."/>
            <person name="Shin-I T."/>
            <person name="Kuroki Y."/>
            <person name="Toyoda A."/>
            <person name="Suzuki Y."/>
            <person name="Hashimoto A."/>
            <person name="Yamaguchi K."/>
            <person name="Sugano A."/>
            <person name="Kohara Y."/>
            <person name="Fujiyama A."/>
            <person name="Anterola A."/>
            <person name="Aoki S."/>
            <person name="Ashton N."/>
            <person name="Barbazuk W.B."/>
            <person name="Barker E."/>
            <person name="Bennetzen J."/>
            <person name="Bezanilla M."/>
            <person name="Blankenship R."/>
            <person name="Cho S.H."/>
            <person name="Dutcher S."/>
            <person name="Estelle M."/>
            <person name="Fawcett J.A."/>
            <person name="Gundlach H."/>
            <person name="Hanada K."/>
            <person name="Heyl A."/>
            <person name="Hicks K.A."/>
            <person name="Hugh J."/>
            <person name="Lohr M."/>
            <person name="Mayer K."/>
            <person name="Melkozernov A."/>
            <person name="Murata T."/>
            <person name="Nelson D."/>
            <person name="Pils B."/>
            <person name="Prigge M."/>
            <person name="Reiss B."/>
            <person name="Renner T."/>
            <person name="Rombauts S."/>
            <person name="Rushton P."/>
            <person name="Sanderfoot A."/>
            <person name="Schween G."/>
            <person name="Shiu S.-H."/>
            <person name="Stueber K."/>
            <person name="Theodoulou F.L."/>
            <person name="Tu H."/>
            <person name="Van de Peer Y."/>
            <person name="Verrier P.J."/>
            <person name="Waters E."/>
            <person name="Wood A."/>
            <person name="Yang L."/>
            <person name="Cove D."/>
            <person name="Cuming A."/>
            <person name="Hasebe M."/>
            <person name="Lucas S."/>
            <person name="Mishler D.B."/>
            <person name="Reski R."/>
            <person name="Grigoriev I."/>
            <person name="Quatrano R.S."/>
            <person name="Boore J.L."/>
        </authorList>
    </citation>
    <scope>NUCLEOTIDE SEQUENCE [LARGE SCALE GENOMIC DNA]</scope>
    <source>
        <strain evidence="11 12">cv. Gransden 2004</strain>
    </source>
</reference>
<evidence type="ECO:0000313" key="12">
    <source>
        <dbReference type="Proteomes" id="UP000006727"/>
    </source>
</evidence>
<dbReference type="PANTHER" id="PTHR45700">
    <property type="entry name" value="UBIQUITIN-PROTEIN LIGASE E3C"/>
    <property type="match status" value="1"/>
</dbReference>
<feature type="region of interest" description="Disordered" evidence="9">
    <location>
        <begin position="461"/>
        <end position="480"/>
    </location>
</feature>
<feature type="region of interest" description="Disordered" evidence="9">
    <location>
        <begin position="700"/>
        <end position="807"/>
    </location>
</feature>
<sequence length="1398" mass="154893">MIKGTMQHVSRGRQVSLRGASAKEQTRDELLDRVAQERAIRSLAKQAGASALVIQRIWRGRTVARKAAAQARADWDEQFLSRRVENQSPISADAISNEMLRPLFMILRHSSCFSLHQIRESSEDAGRLSTCFRLLLQSIQNPDVRYNYCDLSVGFPDKMSKWMHQARQLLRLACAALENESYGVREADQKGTDRNHMAQEGSNLAGLAMRVMVSLTDSSTWKCFGEPGQEVRKRKAELVVLRLLEWLASGSAGLFLAVRSYILANFPVPGIKDQLVRPRGKKDKFIITASIITVTLRPLLVLSAECDKDGQNDENPNDRKDYTSAANRAAAQFSAHILTIPFLPQRLPQPLLPALQHPTALFPCLRSFGVPIRNLLRIATATSALPCLPSFQGKVDSKLAGVPLSAWALSNIVCLASHTVKDSLQFVNGLVCQDYVQALCYLLEDLNPWIETTRKRRKAEKNAAEDADDRDDEDTKAVGVGNETSKARETIIFQLLVESLRPLHQQWHLLQVMNEAALNDSAPMMFIATAQRSLKGVTGKLFSLSDVAKLYSSLLPAFAVLNPFGGALPILNLLAFTPGLLPQLWDWLQTSPGLAHLLNLNLHGDFNNEQNLETQPIKAEKEAFIPRRRSTGSRWAAALGLRNRSSSTCFAGDNNVLTGGNNPTGRTIGRQELIPGRMSLEGVSSTQTPERSTIVPPRMSVDRVRSTPQRSPVERPLSMAARMSADQLGSTSRGTGSWGSTFISDRSETSIPLESPHVTSMQGPSLARRAVHGRTEASRSVDIGSNRGNVGVDLEPARRSADGSRGNLRRMSNWANRVGESSRPLDILEEIRGMESEDNFAPRITEMDIVKKGPEGVPENVLPVLLLFCAAYSHLLVVLDDEEFYEHQEPFTLEQQRVISAMLNTMVYYGFLSTFKRRNSLLMDVAIKCLRSLYERDCRRSFCPPNLWLAPAVATRPPTAAAARAHEVAVALEKNGGDSSQAPALGAILTTIPHVLPFEERVQIFREFVRSDKLLKRMGGEAVGPGPGTTEIAVRRDHIVEDGFSQLNALGPKLKCCINVSFVNELGLAEAGLDYGGLFKEFLTDLAKAAFDPGYGLFVQTATEEGLLFPHAAAASLGHGLRMLEFLGRIVGKALYEGILLEYSFSPLFVSKILGRYSFLDELSSLDAELHRNLVYLKHYEGDARDLALDFTVTEELFGKHSTVELRPGGADIPVTNENKLQYVHAMADYKLNQQMRPLITAFARGMADLIDPQWLRLFNAKEFNQLLSGGDHDFDVDDLRVHTRYTGGYTESSRTIKMFWEVVRGLEGEERCALLKFVTSCSRAPLLGFKHLQPAFTIHKVACEASVWAVIGGQDVDRLPSASTCYNTLKLPTYKRASTLREKLRYAIKSNTGFELS</sequence>
<evidence type="ECO:0000256" key="2">
    <source>
        <dbReference type="ARBA" id="ARBA00004906"/>
    </source>
</evidence>
<dbReference type="EnsemblPlants" id="Pp3c6_23490V3.3">
    <property type="protein sequence ID" value="Pp3c6_23490V3.3"/>
    <property type="gene ID" value="Pp3c6_23490"/>
</dbReference>
<dbReference type="GeneID" id="112283820"/>